<evidence type="ECO:0000313" key="13">
    <source>
        <dbReference type="EMBL" id="KAK9094602.1"/>
    </source>
</evidence>
<dbReference type="PROSITE" id="PS00108">
    <property type="entry name" value="PROTEIN_KINASE_ST"/>
    <property type="match status" value="1"/>
</dbReference>
<dbReference type="EC" id="2.7.11.1" evidence="1"/>
<feature type="domain" description="Protein kinase" evidence="12">
    <location>
        <begin position="52"/>
        <end position="563"/>
    </location>
</feature>
<dbReference type="InterPro" id="IPR017441">
    <property type="entry name" value="Protein_kinase_ATP_BS"/>
</dbReference>
<dbReference type="InterPro" id="IPR000719">
    <property type="entry name" value="Prot_kinase_dom"/>
</dbReference>
<keyword evidence="3" id="KW-0808">Transferase</keyword>
<dbReference type="FunFam" id="1.10.510.10:FF:001023">
    <property type="entry name" value="Os07g0541700 protein"/>
    <property type="match status" value="1"/>
</dbReference>
<evidence type="ECO:0000256" key="5">
    <source>
        <dbReference type="ARBA" id="ARBA00022777"/>
    </source>
</evidence>
<feature type="binding site" evidence="9">
    <location>
        <position position="80"/>
    </location>
    <ligand>
        <name>ATP</name>
        <dbReference type="ChEBI" id="CHEBI:30616"/>
    </ligand>
</feature>
<keyword evidence="5" id="KW-0418">Kinase</keyword>
<feature type="compositionally biased region" description="Polar residues" evidence="10">
    <location>
        <begin position="220"/>
        <end position="230"/>
    </location>
</feature>
<evidence type="ECO:0000313" key="14">
    <source>
        <dbReference type="Proteomes" id="UP001419268"/>
    </source>
</evidence>
<keyword evidence="2" id="KW-0723">Serine/threonine-protein kinase</keyword>
<dbReference type="PANTHER" id="PTHR46821:SF2">
    <property type="entry name" value="OS03G0251700 PROTEIN"/>
    <property type="match status" value="1"/>
</dbReference>
<gene>
    <name evidence="13" type="ORF">Scep_026071</name>
</gene>
<feature type="region of interest" description="Disordered" evidence="10">
    <location>
        <begin position="219"/>
        <end position="253"/>
    </location>
</feature>
<dbReference type="Gene3D" id="3.30.200.20">
    <property type="entry name" value="Phosphorylase Kinase, domain 1"/>
    <property type="match status" value="1"/>
</dbReference>
<dbReference type="EMBL" id="JBBNAG010000011">
    <property type="protein sequence ID" value="KAK9094602.1"/>
    <property type="molecule type" value="Genomic_DNA"/>
</dbReference>
<evidence type="ECO:0000256" key="3">
    <source>
        <dbReference type="ARBA" id="ARBA00022679"/>
    </source>
</evidence>
<evidence type="ECO:0000256" key="11">
    <source>
        <dbReference type="SAM" id="SignalP"/>
    </source>
</evidence>
<dbReference type="SUPFAM" id="SSF56112">
    <property type="entry name" value="Protein kinase-like (PK-like)"/>
    <property type="match status" value="1"/>
</dbReference>
<evidence type="ECO:0000256" key="4">
    <source>
        <dbReference type="ARBA" id="ARBA00022741"/>
    </source>
</evidence>
<dbReference type="Pfam" id="PF00069">
    <property type="entry name" value="Pkinase"/>
    <property type="match status" value="2"/>
</dbReference>
<dbReference type="AlphaFoldDB" id="A0AAP0HRR2"/>
<evidence type="ECO:0000256" key="2">
    <source>
        <dbReference type="ARBA" id="ARBA00022527"/>
    </source>
</evidence>
<dbReference type="InterPro" id="IPR011009">
    <property type="entry name" value="Kinase-like_dom_sf"/>
</dbReference>
<evidence type="ECO:0000256" key="6">
    <source>
        <dbReference type="ARBA" id="ARBA00022840"/>
    </source>
</evidence>
<evidence type="ECO:0000256" key="7">
    <source>
        <dbReference type="ARBA" id="ARBA00047899"/>
    </source>
</evidence>
<accession>A0AAP0HRR2</accession>
<proteinExistence type="predicted"/>
<evidence type="ECO:0000256" key="1">
    <source>
        <dbReference type="ARBA" id="ARBA00012513"/>
    </source>
</evidence>
<dbReference type="PANTHER" id="PTHR46821">
    <property type="entry name" value="OS07G0586332 PROTEIN"/>
    <property type="match status" value="1"/>
</dbReference>
<dbReference type="PROSITE" id="PS00107">
    <property type="entry name" value="PROTEIN_KINASE_ATP"/>
    <property type="match status" value="1"/>
</dbReference>
<dbReference type="SMART" id="SM00220">
    <property type="entry name" value="S_TKc"/>
    <property type="match status" value="1"/>
</dbReference>
<dbReference type="PROSITE" id="PS50011">
    <property type="entry name" value="PROTEIN_KINASE_DOM"/>
    <property type="match status" value="1"/>
</dbReference>
<evidence type="ECO:0000256" key="9">
    <source>
        <dbReference type="PROSITE-ProRule" id="PRU10141"/>
    </source>
</evidence>
<keyword evidence="4 9" id="KW-0547">Nucleotide-binding</keyword>
<evidence type="ECO:0000256" key="10">
    <source>
        <dbReference type="SAM" id="MobiDB-lite"/>
    </source>
</evidence>
<name>A0AAP0HRR2_9MAGN</name>
<organism evidence="13 14">
    <name type="scientific">Stephania cephalantha</name>
    <dbReference type="NCBI Taxonomy" id="152367"/>
    <lineage>
        <taxon>Eukaryota</taxon>
        <taxon>Viridiplantae</taxon>
        <taxon>Streptophyta</taxon>
        <taxon>Embryophyta</taxon>
        <taxon>Tracheophyta</taxon>
        <taxon>Spermatophyta</taxon>
        <taxon>Magnoliopsida</taxon>
        <taxon>Ranunculales</taxon>
        <taxon>Menispermaceae</taxon>
        <taxon>Menispermoideae</taxon>
        <taxon>Cissampelideae</taxon>
        <taxon>Stephania</taxon>
    </lineage>
</organism>
<dbReference type="InterPro" id="IPR008271">
    <property type="entry name" value="Ser/Thr_kinase_AS"/>
</dbReference>
<evidence type="ECO:0000256" key="8">
    <source>
        <dbReference type="ARBA" id="ARBA00048679"/>
    </source>
</evidence>
<keyword evidence="6 9" id="KW-0067">ATP-binding</keyword>
<dbReference type="Proteomes" id="UP001419268">
    <property type="component" value="Unassembled WGS sequence"/>
</dbReference>
<reference evidence="13 14" key="1">
    <citation type="submission" date="2024-01" db="EMBL/GenBank/DDBJ databases">
        <title>Genome assemblies of Stephania.</title>
        <authorList>
            <person name="Yang L."/>
        </authorList>
    </citation>
    <scope>NUCLEOTIDE SEQUENCE [LARGE SCALE GENOMIC DNA]</scope>
    <source>
        <strain evidence="13">JXDWG</strain>
        <tissue evidence="13">Leaf</tissue>
    </source>
</reference>
<dbReference type="Gene3D" id="1.10.510.10">
    <property type="entry name" value="Transferase(Phosphotransferase) domain 1"/>
    <property type="match status" value="2"/>
</dbReference>
<keyword evidence="14" id="KW-1185">Reference proteome</keyword>
<comment type="catalytic activity">
    <reaction evidence="8">
        <text>L-seryl-[protein] + ATP = O-phospho-L-seryl-[protein] + ADP + H(+)</text>
        <dbReference type="Rhea" id="RHEA:17989"/>
        <dbReference type="Rhea" id="RHEA-COMP:9863"/>
        <dbReference type="Rhea" id="RHEA-COMP:11604"/>
        <dbReference type="ChEBI" id="CHEBI:15378"/>
        <dbReference type="ChEBI" id="CHEBI:29999"/>
        <dbReference type="ChEBI" id="CHEBI:30616"/>
        <dbReference type="ChEBI" id="CHEBI:83421"/>
        <dbReference type="ChEBI" id="CHEBI:456216"/>
        <dbReference type="EC" id="2.7.11.1"/>
    </reaction>
</comment>
<evidence type="ECO:0000259" key="12">
    <source>
        <dbReference type="PROSITE" id="PS50011"/>
    </source>
</evidence>
<feature type="chain" id="PRO_5043015212" description="non-specific serine/threonine protein kinase" evidence="11">
    <location>
        <begin position="29"/>
        <end position="585"/>
    </location>
</feature>
<comment type="caution">
    <text evidence="13">The sequence shown here is derived from an EMBL/GenBank/DDBJ whole genome shotgun (WGS) entry which is preliminary data.</text>
</comment>
<protein>
    <recommendedName>
        <fullName evidence="1">non-specific serine/threonine protein kinase</fullName>
        <ecNumber evidence="1">2.7.11.1</ecNumber>
    </recommendedName>
</protein>
<sequence>MSPPPPPNPPQQTFSCFLCLSLLHWKRSSPPPDPSKPCRFSYSVLRRATLSFSAHTRLGQGGSGTVFRGGLPGCGDAAIKFMDSSGLQGQREFDNELLFAERTRGSDNIVKLIGFSSNSKYEKKDIKERERLVLVYELMRNGSLQDALINRKFEELMDWEKRLEIAVDIAKGLEFLHFRCQPPIIHGDIKPSNVLLDGCFKAKISDFGLARVKIEEKDQGNNNASTLETNRLTKDHEETESVDSNISNSSLEKKSPESFMKVLDRSVASPDLLANKKNASTQRKFDQITYQTGESETERLMKDYVMKWVLTNNPAATTEHDNKLNKTTKMSKSGENQTAIKWWREEYYERLSMKRSNKKKKQGLGLSNGSRGSDDWWQSYDHEDTEFEQQNKMKKSKSQRRGSWGRIDWWLDGFSELKRTTKWASTETTKSSVSSTHSVRGTVCYNAPETFSGGVEQISEKCDVYSYGVLLLVLISGRRPLQVSASFPDSSLERANLVSWARSLACKGRVLELVDSNIRSLNREQAVLCIKVALLCLQRSVTKRPNIKEVLDMLSGKCDAPALPSECSTSAPVRFTFKSVTKYSS</sequence>
<comment type="catalytic activity">
    <reaction evidence="7">
        <text>L-threonyl-[protein] + ATP = O-phospho-L-threonyl-[protein] + ADP + H(+)</text>
        <dbReference type="Rhea" id="RHEA:46608"/>
        <dbReference type="Rhea" id="RHEA-COMP:11060"/>
        <dbReference type="Rhea" id="RHEA-COMP:11605"/>
        <dbReference type="ChEBI" id="CHEBI:15378"/>
        <dbReference type="ChEBI" id="CHEBI:30013"/>
        <dbReference type="ChEBI" id="CHEBI:30616"/>
        <dbReference type="ChEBI" id="CHEBI:61977"/>
        <dbReference type="ChEBI" id="CHEBI:456216"/>
        <dbReference type="EC" id="2.7.11.1"/>
    </reaction>
</comment>
<dbReference type="InterPro" id="IPR044576">
    <property type="entry name" value="At4g25390-like"/>
</dbReference>
<dbReference type="GO" id="GO:0004674">
    <property type="term" value="F:protein serine/threonine kinase activity"/>
    <property type="evidence" value="ECO:0007669"/>
    <property type="project" value="UniProtKB-KW"/>
</dbReference>
<feature type="signal peptide" evidence="11">
    <location>
        <begin position="1"/>
        <end position="28"/>
    </location>
</feature>
<dbReference type="GO" id="GO:0005524">
    <property type="term" value="F:ATP binding"/>
    <property type="evidence" value="ECO:0007669"/>
    <property type="project" value="UniProtKB-UniRule"/>
</dbReference>
<keyword evidence="11" id="KW-0732">Signal</keyword>